<evidence type="ECO:0000313" key="2">
    <source>
        <dbReference type="EMBL" id="KAK8882352.1"/>
    </source>
</evidence>
<evidence type="ECO:0000313" key="3">
    <source>
        <dbReference type="Proteomes" id="UP001470230"/>
    </source>
</evidence>
<dbReference type="Proteomes" id="UP001470230">
    <property type="component" value="Unassembled WGS sequence"/>
</dbReference>
<protein>
    <recommendedName>
        <fullName evidence="4">Ribosome control protein 1 domain-containing protein</fullName>
    </recommendedName>
</protein>
<comment type="caution">
    <text evidence="2">The sequence shown here is derived from an EMBL/GenBank/DDBJ whole genome shotgun (WGS) entry which is preliminary data.</text>
</comment>
<evidence type="ECO:0000256" key="1">
    <source>
        <dbReference type="SAM" id="MobiDB-lite"/>
    </source>
</evidence>
<feature type="region of interest" description="Disordered" evidence="1">
    <location>
        <begin position="420"/>
        <end position="464"/>
    </location>
</feature>
<feature type="compositionally biased region" description="Basic and acidic residues" evidence="1">
    <location>
        <begin position="422"/>
        <end position="443"/>
    </location>
</feature>
<gene>
    <name evidence="2" type="ORF">M9Y10_044994</name>
</gene>
<sequence length="937" mass="106377">MTLIVPFSKEKLDDTQEIIAITSNEFAPYIAFLSPSSIYIRDLEQYSIPVIDSFTRSPESIQNSGRNCWVQWFNKTIIFYGTSAGTIFLSRVGSLDNVKELFIEKVILSSFVCHNNLAVTTATSQIYFINSNCEINFYVTLFDIPKGIRHCTFHSPSTLSCIVDGEPYFISIDKDSFSKKYEPIPKRIPISNANLTALSLKHSLLAVSKDDGEIILINVSPKKSQPIIAYKNELGTEKDFVAHMFWTMNENCLIAIKESGKIIIWCFSTYEVKIENEIQTAYCFCFEQRTHRLYWSNMKEIHFLAFSAILDHYAMSSHQLVDLFKKKSEDGPINTENSCNKNEVVFSDPENVFPLIFLAASDGHFAVASLKKFSIDGKKTIEMETVGLTFFNGLLAVFEIDSNLMKYYLNFFEIQNEPQNQENKDEIKGENKGEFKDEIKGENKGQINGEIKDEQKAESKVDSNDACDDPLEVKLIGKVNFPFFPRQISIFQNEMVVLGNSKYCKVIITDDKFDPSAGSCADENKDDKNDENDDNSGSNILGGIYNKSIYFKDGAMKYVSLYTEGFCCQILSAFVAKKNSLALLLESNDVFLPPGGPYICKSVDCAWSFNEGELPIIFMHSGSSTIISCFLEKVRVESFPVFTDGYRMFNLRAKMAGLGDLEFESRNFGHFFLAHLAGQTSSESENDAFSVLNGYYQKKFPNEYPKILAEAIIKAFPIEKEMELMKRIKKKNVLTVAIVFALSKMPVDMRVAMFKNCDVDWSAVIPLLKGNLQYLAFSSIPFEKFVTFVENDKCIQKVKEPIEILNTAIKENSLLRGFLLASKLNMNFSEKLNEVDRFGEMNLDECIKLVEKEKKNIESFDKNVKILRFFGSSMQAGGFCLLSLATFAILNDQMKIQSIYIIDESIIEKVKEYIENLPDSQYKQIFENALNEVSNAE</sequence>
<proteinExistence type="predicted"/>
<dbReference type="InterPro" id="IPR036322">
    <property type="entry name" value="WD40_repeat_dom_sf"/>
</dbReference>
<dbReference type="EMBL" id="JAPFFF010000009">
    <property type="protein sequence ID" value="KAK8882352.1"/>
    <property type="molecule type" value="Genomic_DNA"/>
</dbReference>
<reference evidence="2 3" key="1">
    <citation type="submission" date="2024-04" db="EMBL/GenBank/DDBJ databases">
        <title>Tritrichomonas musculus Genome.</title>
        <authorList>
            <person name="Alves-Ferreira E."/>
            <person name="Grigg M."/>
            <person name="Lorenzi H."/>
            <person name="Galac M."/>
        </authorList>
    </citation>
    <scope>NUCLEOTIDE SEQUENCE [LARGE SCALE GENOMIC DNA]</scope>
    <source>
        <strain evidence="2 3">EAF2021</strain>
    </source>
</reference>
<feature type="compositionally biased region" description="Basic and acidic residues" evidence="1">
    <location>
        <begin position="450"/>
        <end position="463"/>
    </location>
</feature>
<accession>A0ABR2JU07</accession>
<organism evidence="2 3">
    <name type="scientific">Tritrichomonas musculus</name>
    <dbReference type="NCBI Taxonomy" id="1915356"/>
    <lineage>
        <taxon>Eukaryota</taxon>
        <taxon>Metamonada</taxon>
        <taxon>Parabasalia</taxon>
        <taxon>Tritrichomonadida</taxon>
        <taxon>Tritrichomonadidae</taxon>
        <taxon>Tritrichomonas</taxon>
    </lineage>
</organism>
<name>A0ABR2JU07_9EUKA</name>
<dbReference type="SUPFAM" id="SSF50978">
    <property type="entry name" value="WD40 repeat-like"/>
    <property type="match status" value="1"/>
</dbReference>
<evidence type="ECO:0008006" key="4">
    <source>
        <dbReference type="Google" id="ProtNLM"/>
    </source>
</evidence>
<keyword evidence="3" id="KW-1185">Reference proteome</keyword>